<comment type="caution">
    <text evidence="1">The sequence shown here is derived from an EMBL/GenBank/DDBJ whole genome shotgun (WGS) entry which is preliminary data.</text>
</comment>
<dbReference type="AlphaFoldDB" id="A0A9D3Y794"/>
<proteinExistence type="predicted"/>
<accession>A0A9D3Y794</accession>
<evidence type="ECO:0000313" key="2">
    <source>
        <dbReference type="Proteomes" id="UP000828390"/>
    </source>
</evidence>
<evidence type="ECO:0000313" key="1">
    <source>
        <dbReference type="EMBL" id="KAH3695173.1"/>
    </source>
</evidence>
<protein>
    <submittedName>
        <fullName evidence="1">Uncharacterized protein</fullName>
    </submittedName>
</protein>
<reference evidence="1" key="2">
    <citation type="submission" date="2020-11" db="EMBL/GenBank/DDBJ databases">
        <authorList>
            <person name="McCartney M.A."/>
            <person name="Auch B."/>
            <person name="Kono T."/>
            <person name="Mallez S."/>
            <person name="Becker A."/>
            <person name="Gohl D.M."/>
            <person name="Silverstein K.A.T."/>
            <person name="Koren S."/>
            <person name="Bechman K.B."/>
            <person name="Herman A."/>
            <person name="Abrahante J.E."/>
            <person name="Garbe J."/>
        </authorList>
    </citation>
    <scope>NUCLEOTIDE SEQUENCE</scope>
    <source>
        <strain evidence="1">Duluth1</strain>
        <tissue evidence="1">Whole animal</tissue>
    </source>
</reference>
<gene>
    <name evidence="1" type="ORF">DPMN_082629</name>
</gene>
<keyword evidence="2" id="KW-1185">Reference proteome</keyword>
<dbReference type="EMBL" id="JAIWYP010000016">
    <property type="protein sequence ID" value="KAH3695173.1"/>
    <property type="molecule type" value="Genomic_DNA"/>
</dbReference>
<reference evidence="1" key="1">
    <citation type="journal article" date="2019" name="bioRxiv">
        <title>The Genome of the Zebra Mussel, Dreissena polymorpha: A Resource for Invasive Species Research.</title>
        <authorList>
            <person name="McCartney M.A."/>
            <person name="Auch B."/>
            <person name="Kono T."/>
            <person name="Mallez S."/>
            <person name="Zhang Y."/>
            <person name="Obille A."/>
            <person name="Becker A."/>
            <person name="Abrahante J.E."/>
            <person name="Garbe J."/>
            <person name="Badalamenti J.P."/>
            <person name="Herman A."/>
            <person name="Mangelson H."/>
            <person name="Liachko I."/>
            <person name="Sullivan S."/>
            <person name="Sone E.D."/>
            <person name="Koren S."/>
            <person name="Silverstein K.A.T."/>
            <person name="Beckman K.B."/>
            <person name="Gohl D.M."/>
        </authorList>
    </citation>
    <scope>NUCLEOTIDE SEQUENCE</scope>
    <source>
        <strain evidence="1">Duluth1</strain>
        <tissue evidence="1">Whole animal</tissue>
    </source>
</reference>
<sequence length="97" mass="11446">MQPKCTLVGQRGPRWDCRWHACLDMTDQIIEGGRIISYRISWLGFWSGWFVPGFNDLDGKFNISAATCAVPIKARSLRRWWSFFYDHHHKFIICKPN</sequence>
<organism evidence="1 2">
    <name type="scientific">Dreissena polymorpha</name>
    <name type="common">Zebra mussel</name>
    <name type="synonym">Mytilus polymorpha</name>
    <dbReference type="NCBI Taxonomy" id="45954"/>
    <lineage>
        <taxon>Eukaryota</taxon>
        <taxon>Metazoa</taxon>
        <taxon>Spiralia</taxon>
        <taxon>Lophotrochozoa</taxon>
        <taxon>Mollusca</taxon>
        <taxon>Bivalvia</taxon>
        <taxon>Autobranchia</taxon>
        <taxon>Heteroconchia</taxon>
        <taxon>Euheterodonta</taxon>
        <taxon>Imparidentia</taxon>
        <taxon>Neoheterodontei</taxon>
        <taxon>Myida</taxon>
        <taxon>Dreissenoidea</taxon>
        <taxon>Dreissenidae</taxon>
        <taxon>Dreissena</taxon>
    </lineage>
</organism>
<name>A0A9D3Y794_DREPO</name>
<dbReference type="Proteomes" id="UP000828390">
    <property type="component" value="Unassembled WGS sequence"/>
</dbReference>